<dbReference type="Gene3D" id="3.80.10.10">
    <property type="entry name" value="Ribonuclease Inhibitor"/>
    <property type="match status" value="1"/>
</dbReference>
<dbReference type="EMBL" id="VJMJ01000017">
    <property type="protein sequence ID" value="KAF0743439.1"/>
    <property type="molecule type" value="Genomic_DNA"/>
</dbReference>
<dbReference type="InterPro" id="IPR032675">
    <property type="entry name" value="LRR_dom_sf"/>
</dbReference>
<protein>
    <recommendedName>
        <fullName evidence="3">F-box domain-containing protein</fullName>
    </recommendedName>
</protein>
<dbReference type="VEuPathDB" id="FungiDB:AeMF1_012242"/>
<name>A0A6G0XSQ4_9STRA</name>
<dbReference type="AlphaFoldDB" id="A0A6G0XSQ4"/>
<dbReference type="Proteomes" id="UP000481153">
    <property type="component" value="Unassembled WGS sequence"/>
</dbReference>
<organism evidence="1 2">
    <name type="scientific">Aphanomyces euteiches</name>
    <dbReference type="NCBI Taxonomy" id="100861"/>
    <lineage>
        <taxon>Eukaryota</taxon>
        <taxon>Sar</taxon>
        <taxon>Stramenopiles</taxon>
        <taxon>Oomycota</taxon>
        <taxon>Saprolegniomycetes</taxon>
        <taxon>Saprolegniales</taxon>
        <taxon>Verrucalvaceae</taxon>
        <taxon>Aphanomyces</taxon>
    </lineage>
</organism>
<comment type="caution">
    <text evidence="1">The sequence shown here is derived from an EMBL/GenBank/DDBJ whole genome shotgun (WGS) entry which is preliminary data.</text>
</comment>
<dbReference type="SUPFAM" id="SSF52047">
    <property type="entry name" value="RNI-like"/>
    <property type="match status" value="1"/>
</dbReference>
<evidence type="ECO:0000313" key="2">
    <source>
        <dbReference type="Proteomes" id="UP000481153"/>
    </source>
</evidence>
<evidence type="ECO:0000313" key="1">
    <source>
        <dbReference type="EMBL" id="KAF0743439.1"/>
    </source>
</evidence>
<keyword evidence="2" id="KW-1185">Reference proteome</keyword>
<evidence type="ECO:0008006" key="3">
    <source>
        <dbReference type="Google" id="ProtNLM"/>
    </source>
</evidence>
<proteinExistence type="predicted"/>
<reference evidence="1 2" key="1">
    <citation type="submission" date="2019-07" db="EMBL/GenBank/DDBJ databases">
        <title>Genomics analysis of Aphanomyces spp. identifies a new class of oomycete effector associated with host adaptation.</title>
        <authorList>
            <person name="Gaulin E."/>
        </authorList>
    </citation>
    <scope>NUCLEOTIDE SEQUENCE [LARGE SCALE GENOMIC DNA]</scope>
    <source>
        <strain evidence="1 2">ATCC 201684</strain>
    </source>
</reference>
<gene>
    <name evidence="1" type="ORF">Ae201684_001910</name>
</gene>
<sequence>MPPPRVFGQSTSRALSDDVLHKIALFIEHPDDCFSFLEAVRAAGTLPGHLEHLWQLGHVKNHSDLWPALRLSADDEHLSEASHQVLKAVAKYYTVVHVHGFPISMIDTLQFDSFDSEAEWHVEMTAEMADSAWNEWLNVRITSLTMDMLHWKGRTIQTALNSLARFHHLTTLNGSALLTALELECFSPDLTPSIARNLTLWFERQPVRVFKFPGWRTGRIDMALQRVVDQVVFNCPTIDKLTCSGLYLQSVDLTSLAFPMPSFELISFLVRTEELSTAFASHLVGSGVRHLAIVIKHRITSVEISGCLLDHSAWRALTKCLPQYRQLKTLKLVQVYMTSERAAWIAAAMHENHSIQHLDVRDNVMNVASLNNLIQACTHPTRSVRMLSLEFQGCGVSSDEYVPLRAFADDEIASPF</sequence>
<accession>A0A6G0XSQ4</accession>